<comment type="caution">
    <text evidence="2">The sequence shown here is derived from an EMBL/GenBank/DDBJ whole genome shotgun (WGS) entry which is preliminary data.</text>
</comment>
<name>A0ABP8KYH1_9BACT</name>
<dbReference type="InterPro" id="IPR007492">
    <property type="entry name" value="LytTR_DNA-bd_dom"/>
</dbReference>
<sequence length="128" mass="14193">MKIDATIIQIDHLTKILIAHIVMIEGDGNYSHLVTNTNHRHTSSTTLQKFALALPSFIRCHKHTIINPAYIVQINHPKKGLPGSLTLTLSTGALVEVSRRRAGETIQAVADTILYGQFLSDYPLVLLR</sequence>
<feature type="domain" description="HTH LytTR-type" evidence="1">
    <location>
        <begin position="11"/>
        <end position="110"/>
    </location>
</feature>
<keyword evidence="3" id="KW-1185">Reference proteome</keyword>
<dbReference type="Proteomes" id="UP001500936">
    <property type="component" value="Unassembled WGS sequence"/>
</dbReference>
<dbReference type="RefSeq" id="WP_345270899.1">
    <property type="nucleotide sequence ID" value="NZ_BAABHB010000016.1"/>
</dbReference>
<reference evidence="3" key="1">
    <citation type="journal article" date="2019" name="Int. J. Syst. Evol. Microbiol.">
        <title>The Global Catalogue of Microorganisms (GCM) 10K type strain sequencing project: providing services to taxonomists for standard genome sequencing and annotation.</title>
        <authorList>
            <consortium name="The Broad Institute Genomics Platform"/>
            <consortium name="The Broad Institute Genome Sequencing Center for Infectious Disease"/>
            <person name="Wu L."/>
            <person name="Ma J."/>
        </authorList>
    </citation>
    <scope>NUCLEOTIDE SEQUENCE [LARGE SCALE GENOMIC DNA]</scope>
    <source>
        <strain evidence="3">JCM 17925</strain>
    </source>
</reference>
<protein>
    <recommendedName>
        <fullName evidence="1">HTH LytTR-type domain-containing protein</fullName>
    </recommendedName>
</protein>
<dbReference type="Gene3D" id="2.40.50.1020">
    <property type="entry name" value="LytTr DNA-binding domain"/>
    <property type="match status" value="1"/>
</dbReference>
<gene>
    <name evidence="2" type="ORF">GCM10023187_51140</name>
</gene>
<organism evidence="2 3">
    <name type="scientific">Nibrella viscosa</name>
    <dbReference type="NCBI Taxonomy" id="1084524"/>
    <lineage>
        <taxon>Bacteria</taxon>
        <taxon>Pseudomonadati</taxon>
        <taxon>Bacteroidota</taxon>
        <taxon>Cytophagia</taxon>
        <taxon>Cytophagales</taxon>
        <taxon>Spirosomataceae</taxon>
        <taxon>Nibrella</taxon>
    </lineage>
</organism>
<proteinExistence type="predicted"/>
<evidence type="ECO:0000313" key="2">
    <source>
        <dbReference type="EMBL" id="GAA4418099.1"/>
    </source>
</evidence>
<evidence type="ECO:0000259" key="1">
    <source>
        <dbReference type="SMART" id="SM00850"/>
    </source>
</evidence>
<dbReference type="Pfam" id="PF04397">
    <property type="entry name" value="LytTR"/>
    <property type="match status" value="1"/>
</dbReference>
<accession>A0ABP8KYH1</accession>
<dbReference type="EMBL" id="BAABHB010000016">
    <property type="protein sequence ID" value="GAA4418099.1"/>
    <property type="molecule type" value="Genomic_DNA"/>
</dbReference>
<evidence type="ECO:0000313" key="3">
    <source>
        <dbReference type="Proteomes" id="UP001500936"/>
    </source>
</evidence>
<dbReference type="SMART" id="SM00850">
    <property type="entry name" value="LytTR"/>
    <property type="match status" value="1"/>
</dbReference>